<keyword evidence="7" id="KW-0496">Mitochondrion</keyword>
<evidence type="ECO:0000256" key="8">
    <source>
        <dbReference type="SAM" id="Phobius"/>
    </source>
</evidence>
<reference evidence="10" key="2">
    <citation type="submission" date="2025-09" db="UniProtKB">
        <authorList>
            <consortium name="Ensembl"/>
        </authorList>
    </citation>
    <scope>IDENTIFICATION</scope>
</reference>
<dbReference type="InterPro" id="IPR043129">
    <property type="entry name" value="ATPase_NBD"/>
</dbReference>
<comment type="cofactor">
    <cofactor evidence="7">
        <name>a divalent metal cation</name>
        <dbReference type="ChEBI" id="CHEBI:60240"/>
    </cofactor>
    <text evidence="7">Binds 1 divalent metal cation per subunit.</text>
</comment>
<dbReference type="Ensembl" id="ENSJHYT00000001652.1">
    <property type="protein sequence ID" value="ENSJHYP00000001328.1"/>
    <property type="gene ID" value="ENSJHYG00000001144.1"/>
</dbReference>
<dbReference type="GO" id="GO:0002949">
    <property type="term" value="P:tRNA threonylcarbamoyladenosine modification"/>
    <property type="evidence" value="ECO:0007669"/>
    <property type="project" value="UniProtKB-UniRule"/>
</dbReference>
<evidence type="ECO:0000256" key="3">
    <source>
        <dbReference type="ARBA" id="ARBA00022694"/>
    </source>
</evidence>
<sequence length="421" mass="46262">MDNGYVYSVNAIWISILLDYILGFGFAFVAGFFRKPFLKHKWWPFFVAMTFTMLCILALESSCDETAAAVLKDGEMKSNIISTQIKEHQKFGGVYPELASRLHLQNVASVIFMALDKAGIKPEELTHVAVTAGPGLPGALQVGVIAAKTVAAYLGIPLIGVHHLAGHLYANEYAGDFHFPMIACLASGGNSEIILMKDHLDFEIVGQTLDDAIGEAFDKVAREIGLPYPGGVAIDKLCKAHPEVKPFKLPFPRVPGYNLSYSGLKSAIIRKVEQEKAQNGGKLSDERVIEYAKSVEVAFVNQFVRKAFKAAEDFHAKMVIIGGGVSANSYLRSEVLKHKDEYEVLIPPMWCTTDNASMIAKAADHIIDAGYGIKRYYPNIEVINNNIDPKGHVYNVAYINSNSAIKTNDKILNFILSISEK</sequence>
<dbReference type="GO" id="GO:0046872">
    <property type="term" value="F:metal ion binding"/>
    <property type="evidence" value="ECO:0007669"/>
    <property type="project" value="UniProtKB-KW"/>
</dbReference>
<organism evidence="10 11">
    <name type="scientific">Junco hyemalis</name>
    <name type="common">Dark-eyed junco</name>
    <dbReference type="NCBI Taxonomy" id="40217"/>
    <lineage>
        <taxon>Eukaryota</taxon>
        <taxon>Metazoa</taxon>
        <taxon>Chordata</taxon>
        <taxon>Craniata</taxon>
        <taxon>Vertebrata</taxon>
        <taxon>Euteleostomi</taxon>
        <taxon>Archelosauria</taxon>
        <taxon>Archosauria</taxon>
        <taxon>Dinosauria</taxon>
        <taxon>Saurischia</taxon>
        <taxon>Theropoda</taxon>
        <taxon>Coelurosauria</taxon>
        <taxon>Aves</taxon>
        <taxon>Neognathae</taxon>
        <taxon>Neoaves</taxon>
        <taxon>Telluraves</taxon>
        <taxon>Australaves</taxon>
        <taxon>Passeriformes</taxon>
        <taxon>Passerellidae</taxon>
        <taxon>Junco</taxon>
    </lineage>
</organism>
<feature type="transmembrane region" description="Helical" evidence="8">
    <location>
        <begin position="42"/>
        <end position="59"/>
    </location>
</feature>
<comment type="subcellular location">
    <subcellularLocation>
        <location evidence="7">Mitochondrion</location>
    </subcellularLocation>
</comment>
<feature type="domain" description="Gcp-like" evidence="9">
    <location>
        <begin position="78"/>
        <end position="361"/>
    </location>
</feature>
<dbReference type="Gene3D" id="3.30.420.40">
    <property type="match status" value="2"/>
</dbReference>
<dbReference type="InterPro" id="IPR022450">
    <property type="entry name" value="TsaD"/>
</dbReference>
<keyword evidence="4 7" id="KW-0479">Metal-binding</keyword>
<evidence type="ECO:0000256" key="4">
    <source>
        <dbReference type="ARBA" id="ARBA00022723"/>
    </source>
</evidence>
<dbReference type="AlphaFoldDB" id="A0A8C5ICI8"/>
<evidence type="ECO:0000256" key="2">
    <source>
        <dbReference type="ARBA" id="ARBA00022679"/>
    </source>
</evidence>
<evidence type="ECO:0000256" key="5">
    <source>
        <dbReference type="ARBA" id="ARBA00023315"/>
    </source>
</evidence>
<dbReference type="InterPro" id="IPR017860">
    <property type="entry name" value="Peptidase_M22_CS"/>
</dbReference>
<dbReference type="PRINTS" id="PR00789">
    <property type="entry name" value="OSIALOPTASE"/>
</dbReference>
<comment type="function">
    <text evidence="7">Required for the formation of a threonylcarbamoyl group on adenosine at position 37 (t(6)A37) in mitochondrial tRNAs that read codons beginning with adenine. Probably involved in the transfer of the threonylcarbamoyl moiety of threonylcarbamoyl-AMP (TC-AMP) to the N6 group of A37. Involved in mitochondrial genome maintenance.</text>
</comment>
<comment type="similarity">
    <text evidence="7">Belongs to the KAE1 / TsaD family.</text>
</comment>
<keyword evidence="11" id="KW-1185">Reference proteome</keyword>
<dbReference type="PANTHER" id="PTHR11735:SF6">
    <property type="entry name" value="TRNA N6-ADENOSINE THREONYLCARBAMOYLTRANSFERASE, MITOCHONDRIAL"/>
    <property type="match status" value="1"/>
</dbReference>
<name>A0A8C5ICI8_JUNHY</name>
<keyword evidence="8" id="KW-0812">Transmembrane</keyword>
<proteinExistence type="inferred from homology"/>
<dbReference type="EC" id="2.3.1.234" evidence="1"/>
<evidence type="ECO:0000259" key="9">
    <source>
        <dbReference type="Pfam" id="PF00814"/>
    </source>
</evidence>
<evidence type="ECO:0000313" key="11">
    <source>
        <dbReference type="Proteomes" id="UP000694408"/>
    </source>
</evidence>
<dbReference type="GO" id="GO:0005739">
    <property type="term" value="C:mitochondrion"/>
    <property type="evidence" value="ECO:0007669"/>
    <property type="project" value="UniProtKB-SubCell"/>
</dbReference>
<keyword evidence="5 7" id="KW-0012">Acyltransferase</keyword>
<evidence type="ECO:0000313" key="10">
    <source>
        <dbReference type="Ensembl" id="ENSJHYP00000001328.1"/>
    </source>
</evidence>
<dbReference type="Pfam" id="PF00814">
    <property type="entry name" value="TsaD"/>
    <property type="match status" value="1"/>
</dbReference>
<dbReference type="PROSITE" id="PS01016">
    <property type="entry name" value="GLYCOPROTEASE"/>
    <property type="match status" value="1"/>
</dbReference>
<keyword evidence="8" id="KW-1133">Transmembrane helix</keyword>
<feature type="transmembrane region" description="Helical" evidence="8">
    <location>
        <begin position="12"/>
        <end position="33"/>
    </location>
</feature>
<keyword evidence="3 7" id="KW-0819">tRNA processing</keyword>
<dbReference type="OMA" id="VANRMEH"/>
<dbReference type="InterPro" id="IPR017861">
    <property type="entry name" value="KAE1/TsaD"/>
</dbReference>
<dbReference type="GO" id="GO:0061711">
    <property type="term" value="F:tRNA N(6)-L-threonylcarbamoyladenine synthase activity"/>
    <property type="evidence" value="ECO:0007669"/>
    <property type="project" value="UniProtKB-EC"/>
</dbReference>
<dbReference type="SUPFAM" id="SSF53067">
    <property type="entry name" value="Actin-like ATPase domain"/>
    <property type="match status" value="2"/>
</dbReference>
<dbReference type="NCBIfam" id="TIGR00329">
    <property type="entry name" value="gcp_kae1"/>
    <property type="match status" value="1"/>
</dbReference>
<keyword evidence="8" id="KW-0472">Membrane</keyword>
<keyword evidence="2 7" id="KW-0808">Transferase</keyword>
<dbReference type="NCBIfam" id="TIGR03723">
    <property type="entry name" value="T6A_TsaD_YgjD"/>
    <property type="match status" value="1"/>
</dbReference>
<dbReference type="PANTHER" id="PTHR11735">
    <property type="entry name" value="TRNA N6-ADENOSINE THREONYLCARBAMOYLTRANSFERASE"/>
    <property type="match status" value="1"/>
</dbReference>
<comment type="catalytic activity">
    <reaction evidence="6 7">
        <text>L-threonylcarbamoyladenylate + adenosine(37) in tRNA = N(6)-L-threonylcarbamoyladenosine(37) in tRNA + AMP + H(+)</text>
        <dbReference type="Rhea" id="RHEA:37059"/>
        <dbReference type="Rhea" id="RHEA-COMP:10162"/>
        <dbReference type="Rhea" id="RHEA-COMP:10163"/>
        <dbReference type="ChEBI" id="CHEBI:15378"/>
        <dbReference type="ChEBI" id="CHEBI:73682"/>
        <dbReference type="ChEBI" id="CHEBI:74411"/>
        <dbReference type="ChEBI" id="CHEBI:74418"/>
        <dbReference type="ChEBI" id="CHEBI:456215"/>
        <dbReference type="EC" id="2.3.1.234"/>
    </reaction>
</comment>
<reference evidence="10" key="1">
    <citation type="submission" date="2025-08" db="UniProtKB">
        <authorList>
            <consortium name="Ensembl"/>
        </authorList>
    </citation>
    <scope>IDENTIFICATION</scope>
</reference>
<evidence type="ECO:0000256" key="7">
    <source>
        <dbReference type="HAMAP-Rule" id="MF_03179"/>
    </source>
</evidence>
<protein>
    <recommendedName>
        <fullName evidence="1">N(6)-L-threonylcarbamoyladenine synthase</fullName>
        <ecNumber evidence="1">2.3.1.234</ecNumber>
    </recommendedName>
</protein>
<evidence type="ECO:0000256" key="6">
    <source>
        <dbReference type="ARBA" id="ARBA00048117"/>
    </source>
</evidence>
<dbReference type="FunFam" id="3.30.420.40:FF:000012">
    <property type="entry name" value="tRNA N6-adenosine threonylcarbamoyltransferase"/>
    <property type="match status" value="1"/>
</dbReference>
<evidence type="ECO:0000256" key="1">
    <source>
        <dbReference type="ARBA" id="ARBA00012156"/>
    </source>
</evidence>
<dbReference type="InterPro" id="IPR000905">
    <property type="entry name" value="Gcp-like_dom"/>
</dbReference>
<dbReference type="Proteomes" id="UP000694408">
    <property type="component" value="Unplaced"/>
</dbReference>
<dbReference type="HAMAP" id="MF_01445">
    <property type="entry name" value="TsaD"/>
    <property type="match status" value="1"/>
</dbReference>
<accession>A0A8C5ICI8</accession>